<reference evidence="2" key="1">
    <citation type="journal article" date="2020" name="Nature">
        <title>Giant virus diversity and host interactions through global metagenomics.</title>
        <authorList>
            <person name="Schulz F."/>
            <person name="Roux S."/>
            <person name="Paez-Espino D."/>
            <person name="Jungbluth S."/>
            <person name="Walsh D.A."/>
            <person name="Denef V.J."/>
            <person name="McMahon K.D."/>
            <person name="Konstantinidis K.T."/>
            <person name="Eloe-Fadrosh E.A."/>
            <person name="Kyrpides N.C."/>
            <person name="Woyke T."/>
        </authorList>
    </citation>
    <scope>NUCLEOTIDE SEQUENCE</scope>
    <source>
        <strain evidence="2">GVMAG-S-1014582-52</strain>
    </source>
</reference>
<name>A0A6C0LU69_9ZZZZ</name>
<dbReference type="GO" id="GO:0051260">
    <property type="term" value="P:protein homooligomerization"/>
    <property type="evidence" value="ECO:0007669"/>
    <property type="project" value="InterPro"/>
</dbReference>
<dbReference type="PANTHER" id="PTHR11145">
    <property type="entry name" value="BTB/POZ DOMAIN-CONTAINING ADAPTER FOR CUL3-MEDIATED RHOA DEGRADATION PROTEIN FAMILY MEMBER"/>
    <property type="match status" value="1"/>
</dbReference>
<dbReference type="EMBL" id="MN740556">
    <property type="protein sequence ID" value="QHU33104.1"/>
    <property type="molecule type" value="Genomic_DNA"/>
</dbReference>
<evidence type="ECO:0000313" key="2">
    <source>
        <dbReference type="EMBL" id="QHU33104.1"/>
    </source>
</evidence>
<dbReference type="InterPro" id="IPR003131">
    <property type="entry name" value="T1-type_BTB"/>
</dbReference>
<dbReference type="AlphaFoldDB" id="A0A6C0LU69"/>
<dbReference type="InterPro" id="IPR045068">
    <property type="entry name" value="BACURD1-3"/>
</dbReference>
<proteinExistence type="predicted"/>
<organism evidence="2">
    <name type="scientific">viral metagenome</name>
    <dbReference type="NCBI Taxonomy" id="1070528"/>
    <lineage>
        <taxon>unclassified sequences</taxon>
        <taxon>metagenomes</taxon>
        <taxon>organismal metagenomes</taxon>
    </lineage>
</organism>
<accession>A0A6C0LU69</accession>
<protein>
    <recommendedName>
        <fullName evidence="1">BTB domain-containing protein</fullName>
    </recommendedName>
</protein>
<dbReference type="Gene3D" id="3.30.710.10">
    <property type="entry name" value="Potassium Channel Kv1.1, Chain A"/>
    <property type="match status" value="2"/>
</dbReference>
<evidence type="ECO:0000259" key="1">
    <source>
        <dbReference type="PROSITE" id="PS50097"/>
    </source>
</evidence>
<dbReference type="InterPro" id="IPR011333">
    <property type="entry name" value="SKP1/BTB/POZ_sf"/>
</dbReference>
<sequence>MNNHFGQIFNIPPNEIENFLSIFSKIKHVGESNSKEQKLKCEELDGQKIEEIKKDEELFNDYSDELDELIVYDSDEHDIGNDVHKIDKNECEDVDLESDENELSETDFEENIIVFEKNQIENSSENSNEIYTNPIKNPLKILSEIFMNSGDNLFGTISGFPINTVITTFNGKKMQNDDEIFSDSQKNTPEISNDISINHDHDHDLPKELNDSDKITLNIGGKKFNLRKQLLKQLNIKYHNLHKITKNNKIVYFLDRDPIYFEKIIEIIKTIGLNKDNIMNEMDNYSEQFIYELCYYNLLDTSCLPKSQLKINKLVDFITTTRHDNIIKLIVRDQLFETSDRTLSKSSYFKLRIKTMHSNKMYIDEDPKVFRYVLNFLRYGEICIFDNSIINMLEKYDIEFSKSMEINSRVKIVPYQETIQSNQIKNHMQGYLYSLNPHNYPIPGKPNEFYSFENYPINEPDEKLSALYGISNMNIINTESKLIFGSDIIFELTSSKFHDADLIEDLLISIDIPILKQNDYVEYVDLIEYKIIENMTIINTTNDGQYKKILFNISGDTMYMYPIIYTNHHDKYHEMSNITNKDIKVIYSNELINVHRIVIPLFIFNQPECHLPISKLRNMNINSHLILKISNLDKILIGKKDIPLLNVCLISKFGYLSDTMPIFTNGKMINKPNNERIRSSPVIYLFEKIHSITVPIQVSKNSIYDFATISLHRFGLIKDLFFVIIKKNDYAANRIDKFSDSLIEMEIGQLKDNNFNILTKLDSSLLSTYCPLKYLDHSLPIGMYYYSFSKNPRMNKILGGLFGAGYIVRIKVKKMNGFIRFYINEYHNCLI</sequence>
<feature type="domain" description="BTB" evidence="1">
    <location>
        <begin position="325"/>
        <end position="386"/>
    </location>
</feature>
<dbReference type="InterPro" id="IPR000210">
    <property type="entry name" value="BTB/POZ_dom"/>
</dbReference>
<dbReference type="PROSITE" id="PS50097">
    <property type="entry name" value="BTB"/>
    <property type="match status" value="1"/>
</dbReference>
<dbReference type="Pfam" id="PF02214">
    <property type="entry name" value="BTB_2"/>
    <property type="match status" value="2"/>
</dbReference>
<dbReference type="SMART" id="SM00225">
    <property type="entry name" value="BTB"/>
    <property type="match status" value="2"/>
</dbReference>
<dbReference type="PANTHER" id="PTHR11145:SF8">
    <property type="entry name" value="RE57120P"/>
    <property type="match status" value="1"/>
</dbReference>
<dbReference type="SUPFAM" id="SSF54695">
    <property type="entry name" value="POZ domain"/>
    <property type="match status" value="2"/>
</dbReference>